<proteinExistence type="predicted"/>
<accession>A0AAU4JXW9</accession>
<dbReference type="Pfam" id="PF02958">
    <property type="entry name" value="EcKL"/>
    <property type="match status" value="1"/>
</dbReference>
<dbReference type="AlphaFoldDB" id="A0AAU4JXW9"/>
<reference evidence="1 2" key="1">
    <citation type="submission" date="2022-10" db="EMBL/GenBank/DDBJ databases">
        <title>The complete genomes of actinobacterial strains from the NBC collection.</title>
        <authorList>
            <person name="Joergensen T.S."/>
            <person name="Alvarez Arevalo M."/>
            <person name="Sterndorff E.B."/>
            <person name="Faurdal D."/>
            <person name="Vuksanovic O."/>
            <person name="Mourched A.-S."/>
            <person name="Charusanti P."/>
            <person name="Shaw S."/>
            <person name="Blin K."/>
            <person name="Weber T."/>
        </authorList>
    </citation>
    <scope>NUCLEOTIDE SEQUENCE [LARGE SCALE GENOMIC DNA]</scope>
    <source>
        <strain evidence="1 2">NBC_00319</strain>
    </source>
</reference>
<dbReference type="PANTHER" id="PTHR11012">
    <property type="entry name" value="PROTEIN KINASE-LIKE DOMAIN-CONTAINING"/>
    <property type="match status" value="1"/>
</dbReference>
<dbReference type="RefSeq" id="WP_328856240.1">
    <property type="nucleotide sequence ID" value="NZ_CP108021.1"/>
</dbReference>
<dbReference type="EMBL" id="CP108021">
    <property type="protein sequence ID" value="WUM18629.1"/>
    <property type="molecule type" value="Genomic_DNA"/>
</dbReference>
<dbReference type="KEGG" id="whr:OG579_12850"/>
<dbReference type="InterPro" id="IPR004119">
    <property type="entry name" value="EcKL"/>
</dbReference>
<sequence>MTVPLVTDVDAMTPDWLTDLFGAPVETATAHRIGTGQIASCHRITMTGAGVDAGVVPRAVVAKLPAADPAAREMLAGAYASEVRFYAHLADTVEIAVPACHLAIMNDTGSEFTLVLTDLHAHHQGDQIAGCSTAAALVAVRNLAGLHGPRWCDPTLLAPTAPDVPALTVNGPAEAAMLAELYPSTVDLFLDAVGEQLTAADVETLREVGDVIERWSLARPERFALIHGDHRLDNLMFDAGDTEVLAVDWQTVGIGLPARDLAFFVGTALEPGARRAAETDLVDAYHQALLGHGVTDHDRDECHDDYRFAMIQGPLVSVFGCAYGTRSPRGDEMFATMVRRSCAAIRDLGTLDLARHC</sequence>
<evidence type="ECO:0000313" key="2">
    <source>
        <dbReference type="Proteomes" id="UP001432128"/>
    </source>
</evidence>
<evidence type="ECO:0000313" key="1">
    <source>
        <dbReference type="EMBL" id="WUM18629.1"/>
    </source>
</evidence>
<organism evidence="1 2">
    <name type="scientific">Williamsia herbipolensis</name>
    <dbReference type="NCBI Taxonomy" id="1603258"/>
    <lineage>
        <taxon>Bacteria</taxon>
        <taxon>Bacillati</taxon>
        <taxon>Actinomycetota</taxon>
        <taxon>Actinomycetes</taxon>
        <taxon>Mycobacteriales</taxon>
        <taxon>Nocardiaceae</taxon>
        <taxon>Williamsia</taxon>
    </lineage>
</organism>
<gene>
    <name evidence="1" type="ORF">OG579_12850</name>
</gene>
<keyword evidence="2" id="KW-1185">Reference proteome</keyword>
<dbReference type="Proteomes" id="UP001432128">
    <property type="component" value="Chromosome"/>
</dbReference>
<protein>
    <submittedName>
        <fullName evidence="1">Ecdysteroid 22-kinase family protein</fullName>
    </submittedName>
</protein>
<dbReference type="SUPFAM" id="SSF56112">
    <property type="entry name" value="Protein kinase-like (PK-like)"/>
    <property type="match status" value="1"/>
</dbReference>
<name>A0AAU4JXW9_9NOCA</name>
<dbReference type="PANTHER" id="PTHR11012:SF30">
    <property type="entry name" value="PROTEIN KINASE-LIKE DOMAIN-CONTAINING"/>
    <property type="match status" value="1"/>
</dbReference>
<dbReference type="Gene3D" id="3.90.1200.10">
    <property type="match status" value="1"/>
</dbReference>
<dbReference type="InterPro" id="IPR011009">
    <property type="entry name" value="Kinase-like_dom_sf"/>
</dbReference>